<proteinExistence type="predicted"/>
<reference evidence="2" key="1">
    <citation type="submission" date="2025-08" db="UniProtKB">
        <authorList>
            <consortium name="RefSeq"/>
        </authorList>
    </citation>
    <scope>IDENTIFICATION</scope>
    <source>
        <tissue evidence="2">Muscle</tissue>
    </source>
</reference>
<protein>
    <submittedName>
        <fullName evidence="2">Mitochondrial import inner membrane translocase subunit Tim29-like isoform X1</fullName>
    </submittedName>
</protein>
<sequence>MLCRSAAKLWQLGLRHNFSSFSKLKGSKNYDQYKFNFISSKNVIGLKERFQDNILRLKVYIEEKMRLPEKLKGGRVEKWAGFWKSLSEDYKTVAFETWIESKAKPIKTVLVLSALGILVYAIQTNPDEQSFRNSLILCRNELSLVSDSIRNPKSDSHMQYLLNCYNQGLLHRASCGPFSVIWVDNYHPDCSLYDARCSYLKPRYLTFYERIVDVGIFGKWWNLRKMMIDYDVNPEEWNKQY</sequence>
<keyword evidence="1" id="KW-1185">Reference proteome</keyword>
<dbReference type="GeneID" id="106457861"/>
<accession>A0ABM1B1B6</accession>
<dbReference type="InterPro" id="IPR019322">
    <property type="entry name" value="TIMM29"/>
</dbReference>
<dbReference type="RefSeq" id="XP_013772764.1">
    <property type="nucleotide sequence ID" value="XM_013917310.2"/>
</dbReference>
<name>A0ABM1B1B6_LIMPO</name>
<dbReference type="PANTHER" id="PTHR21435">
    <property type="entry name" value="MITOCHONDRIAL IMPORT INNER MEMBRANE TRANSLOCASE SUBUNIT TIM29"/>
    <property type="match status" value="1"/>
</dbReference>
<dbReference type="PANTHER" id="PTHR21435:SF1">
    <property type="entry name" value="MITOCHONDRIAL IMPORT INNER MEMBRANE TRANSLOCASE SUBUNIT TIM29"/>
    <property type="match status" value="1"/>
</dbReference>
<evidence type="ECO:0000313" key="1">
    <source>
        <dbReference type="Proteomes" id="UP000694941"/>
    </source>
</evidence>
<dbReference type="Pfam" id="PF10171">
    <property type="entry name" value="Tim29"/>
    <property type="match status" value="1"/>
</dbReference>
<evidence type="ECO:0000313" key="2">
    <source>
        <dbReference type="RefSeq" id="XP_013772764.1"/>
    </source>
</evidence>
<gene>
    <name evidence="2" type="primary">LOC106457861</name>
</gene>
<dbReference type="Proteomes" id="UP000694941">
    <property type="component" value="Unplaced"/>
</dbReference>
<organism evidence="1 2">
    <name type="scientific">Limulus polyphemus</name>
    <name type="common">Atlantic horseshoe crab</name>
    <dbReference type="NCBI Taxonomy" id="6850"/>
    <lineage>
        <taxon>Eukaryota</taxon>
        <taxon>Metazoa</taxon>
        <taxon>Ecdysozoa</taxon>
        <taxon>Arthropoda</taxon>
        <taxon>Chelicerata</taxon>
        <taxon>Merostomata</taxon>
        <taxon>Xiphosura</taxon>
        <taxon>Limulidae</taxon>
        <taxon>Limulus</taxon>
    </lineage>
</organism>